<dbReference type="STRING" id="1121455.SAMN02745728_01967"/>
<dbReference type="InterPro" id="IPR011652">
    <property type="entry name" value="MORN_2"/>
</dbReference>
<reference evidence="2 3" key="1">
    <citation type="submission" date="2016-12" db="EMBL/GenBank/DDBJ databases">
        <authorList>
            <person name="Song W.-J."/>
            <person name="Kurnit D.M."/>
        </authorList>
    </citation>
    <scope>NUCLEOTIDE SEQUENCE [LARGE SCALE GENOMIC DNA]</scope>
    <source>
        <strain evidence="2 3">DSM 11393</strain>
    </source>
</reference>
<protein>
    <submittedName>
        <fullName evidence="2">MORN repeat variant</fullName>
    </submittedName>
</protein>
<dbReference type="Gene3D" id="3.90.930.1">
    <property type="match status" value="1"/>
</dbReference>
<keyword evidence="1" id="KW-0732">Signal</keyword>
<dbReference type="Proteomes" id="UP000186469">
    <property type="component" value="Unassembled WGS sequence"/>
</dbReference>
<gene>
    <name evidence="2" type="ORF">SAMN02745728_01967</name>
</gene>
<dbReference type="Pfam" id="PF07661">
    <property type="entry name" value="MORN_2"/>
    <property type="match status" value="4"/>
</dbReference>
<dbReference type="AlphaFoldDB" id="A0A1M7TG18"/>
<evidence type="ECO:0000256" key="1">
    <source>
        <dbReference type="SAM" id="SignalP"/>
    </source>
</evidence>
<dbReference type="SUPFAM" id="SSF82185">
    <property type="entry name" value="Histone H3 K4-specific methyltransferase SET7/9 N-terminal domain"/>
    <property type="match status" value="1"/>
</dbReference>
<proteinExistence type="predicted"/>
<feature type="signal peptide" evidence="1">
    <location>
        <begin position="1"/>
        <end position="25"/>
    </location>
</feature>
<keyword evidence="3" id="KW-1185">Reference proteome</keyword>
<feature type="chain" id="PRO_5012952319" evidence="1">
    <location>
        <begin position="26"/>
        <end position="209"/>
    </location>
</feature>
<dbReference type="OrthoDB" id="5325647at2"/>
<evidence type="ECO:0000313" key="3">
    <source>
        <dbReference type="Proteomes" id="UP000186469"/>
    </source>
</evidence>
<organism evidence="2 3">
    <name type="scientific">Desulfovibrio litoralis DSM 11393</name>
    <dbReference type="NCBI Taxonomy" id="1121455"/>
    <lineage>
        <taxon>Bacteria</taxon>
        <taxon>Pseudomonadati</taxon>
        <taxon>Thermodesulfobacteriota</taxon>
        <taxon>Desulfovibrionia</taxon>
        <taxon>Desulfovibrionales</taxon>
        <taxon>Desulfovibrionaceae</taxon>
        <taxon>Desulfovibrio</taxon>
    </lineage>
</organism>
<accession>A0A1M7TG18</accession>
<evidence type="ECO:0000313" key="2">
    <source>
        <dbReference type="EMBL" id="SHN69593.1"/>
    </source>
</evidence>
<dbReference type="RefSeq" id="WP_072697648.1">
    <property type="nucleotide sequence ID" value="NZ_FRDI01000011.1"/>
</dbReference>
<name>A0A1M7TG18_9BACT</name>
<sequence>MKTFIVIIIMCLFSWLFVNVSNAFAQVACPKTLEEAKKDKVYREIYRHIYHFDQKEYSLECIYWENGKLAGETPSVNDKVEGTIKRYYENGQIESEIPYIAGKKDGIRKIYYDTGEIFLEDPYVSGKFYGVRKHYYESGKIQSEDNNLGNGQMLWTKYDEQGKVVSVVAFVNYVPIAGICYKTNGITKVLTADKLPTYLFDKELIKLCE</sequence>
<dbReference type="EMBL" id="FRDI01000011">
    <property type="protein sequence ID" value="SHN69593.1"/>
    <property type="molecule type" value="Genomic_DNA"/>
</dbReference>